<protein>
    <submittedName>
        <fullName evidence="1">Uncharacterized protein</fullName>
    </submittedName>
</protein>
<reference evidence="1 2" key="1">
    <citation type="journal article" date="2013" name="Genome Announc.">
        <title>Draft Genome Sequence of an Alphaproteobacterium, Caenispirillum salinarum AK4(T), Isolated from a Solar Saltern.</title>
        <authorList>
            <person name="Khatri I."/>
            <person name="Singh A."/>
            <person name="Korpole S."/>
            <person name="Pinnaka A.K."/>
            <person name="Subramanian S."/>
        </authorList>
    </citation>
    <scope>NUCLEOTIDE SEQUENCE [LARGE SCALE GENOMIC DNA]</scope>
    <source>
        <strain evidence="1 2">AK4</strain>
    </source>
</reference>
<dbReference type="EMBL" id="ANHY01000021">
    <property type="protein sequence ID" value="EKV27018.1"/>
    <property type="molecule type" value="Genomic_DNA"/>
</dbReference>
<dbReference type="AlphaFoldDB" id="K9H8T7"/>
<evidence type="ECO:0000313" key="1">
    <source>
        <dbReference type="EMBL" id="EKV27018.1"/>
    </source>
</evidence>
<organism evidence="1 2">
    <name type="scientific">Caenispirillum salinarum AK4</name>
    <dbReference type="NCBI Taxonomy" id="1238182"/>
    <lineage>
        <taxon>Bacteria</taxon>
        <taxon>Pseudomonadati</taxon>
        <taxon>Pseudomonadota</taxon>
        <taxon>Alphaproteobacteria</taxon>
        <taxon>Rhodospirillales</taxon>
        <taxon>Novispirillaceae</taxon>
        <taxon>Caenispirillum</taxon>
    </lineage>
</organism>
<proteinExistence type="predicted"/>
<keyword evidence="2" id="KW-1185">Reference proteome</keyword>
<dbReference type="STRING" id="1238182.C882_1947"/>
<dbReference type="Proteomes" id="UP000009881">
    <property type="component" value="Unassembled WGS sequence"/>
</dbReference>
<accession>K9H8T7</accession>
<comment type="caution">
    <text evidence="1">The sequence shown here is derived from an EMBL/GenBank/DDBJ whole genome shotgun (WGS) entry which is preliminary data.</text>
</comment>
<gene>
    <name evidence="1" type="ORF">C882_1947</name>
</gene>
<sequence>MAFAHGDGPLCLVIGAERPPGDADNAKVVARQGRPAAAPSGA</sequence>
<name>K9H8T7_9PROT</name>
<evidence type="ECO:0000313" key="2">
    <source>
        <dbReference type="Proteomes" id="UP000009881"/>
    </source>
</evidence>